<feature type="chain" id="PRO_5016414864" evidence="1">
    <location>
        <begin position="19"/>
        <end position="142"/>
    </location>
</feature>
<evidence type="ECO:0000313" key="2">
    <source>
        <dbReference type="EMBL" id="PWN61214.1"/>
    </source>
</evidence>
<dbReference type="RefSeq" id="WP_109738644.1">
    <property type="nucleotide sequence ID" value="NZ_PPEG02000005.1"/>
</dbReference>
<organism evidence="2 3">
    <name type="scientific">Chryseobacterium viscerum</name>
    <dbReference type="NCBI Taxonomy" id="1037377"/>
    <lineage>
        <taxon>Bacteria</taxon>
        <taxon>Pseudomonadati</taxon>
        <taxon>Bacteroidota</taxon>
        <taxon>Flavobacteriia</taxon>
        <taxon>Flavobacteriales</taxon>
        <taxon>Weeksellaceae</taxon>
        <taxon>Chryseobacterium group</taxon>
        <taxon>Chryseobacterium</taxon>
    </lineage>
</organism>
<reference evidence="2 3" key="1">
    <citation type="submission" date="2018-04" db="EMBL/GenBank/DDBJ databases">
        <title>Chryseobacterium oncorhynchi 701B-08T from rainbow trout, and Chryseobacterium viscerum 687B-08T from diseased fish.</title>
        <authorList>
            <person name="Jeong J.-J."/>
            <person name="Lee Y.J."/>
            <person name="Pathiraja D."/>
            <person name="Park B."/>
            <person name="Choi I.-G."/>
            <person name="Kim K.D."/>
        </authorList>
    </citation>
    <scope>NUCLEOTIDE SEQUENCE [LARGE SCALE GENOMIC DNA]</scope>
    <source>
        <strain evidence="2 3">687B-08</strain>
    </source>
</reference>
<accession>A0A316WIL6</accession>
<evidence type="ECO:0000313" key="3">
    <source>
        <dbReference type="Proteomes" id="UP000236413"/>
    </source>
</evidence>
<dbReference type="EMBL" id="PPEG02000005">
    <property type="protein sequence ID" value="PWN61214.1"/>
    <property type="molecule type" value="Genomic_DNA"/>
</dbReference>
<gene>
    <name evidence="2" type="ORF">C1634_014255</name>
</gene>
<keyword evidence="1" id="KW-0732">Signal</keyword>
<dbReference type="Proteomes" id="UP000236413">
    <property type="component" value="Unassembled WGS sequence"/>
</dbReference>
<protein>
    <submittedName>
        <fullName evidence="2">Uncharacterized protein</fullName>
    </submittedName>
</protein>
<proteinExistence type="predicted"/>
<feature type="signal peptide" evidence="1">
    <location>
        <begin position="1"/>
        <end position="18"/>
    </location>
</feature>
<dbReference type="AlphaFoldDB" id="A0A316WIL6"/>
<comment type="caution">
    <text evidence="2">The sequence shown here is derived from an EMBL/GenBank/DDBJ whole genome shotgun (WGS) entry which is preliminary data.</text>
</comment>
<evidence type="ECO:0000256" key="1">
    <source>
        <dbReference type="SAM" id="SignalP"/>
    </source>
</evidence>
<sequence length="142" mass="16265">MKNIILFLLFTLFCNVSGQSRSFTFNFNPKKFIKENKLNKGGGKEIIFNLYDINGKETKYITTDRTSDALRKEKIYSFKGKSEDGTKLITLTIASGNLTGAYMENGISYFIEPLEKKCKKKYKIYMNPEKGFQVGQPNDVVK</sequence>
<name>A0A316WIL6_9FLAO</name>